<organism evidence="2 3">
    <name type="scientific">Trypanosoma congolense (strain IL3000)</name>
    <dbReference type="NCBI Taxonomy" id="1068625"/>
    <lineage>
        <taxon>Eukaryota</taxon>
        <taxon>Discoba</taxon>
        <taxon>Euglenozoa</taxon>
        <taxon>Kinetoplastea</taxon>
        <taxon>Metakinetoplastina</taxon>
        <taxon>Trypanosomatida</taxon>
        <taxon>Trypanosomatidae</taxon>
        <taxon>Trypanosoma</taxon>
        <taxon>Nannomonas</taxon>
    </lineage>
</organism>
<dbReference type="OMA" id="ANWRSNL"/>
<dbReference type="VEuPathDB" id="TriTrypDB:TcIL3000_0_37850"/>
<evidence type="ECO:0000313" key="3">
    <source>
        <dbReference type="Proteomes" id="UP000000702"/>
    </source>
</evidence>
<gene>
    <name evidence="2" type="ORF">TCIL3000_0_37850</name>
</gene>
<comment type="caution">
    <text evidence="2">The sequence shown here is derived from an EMBL/GenBank/DDBJ whole genome shotgun (WGS) entry which is preliminary data.</text>
</comment>
<dbReference type="EMBL" id="CAEQ01000960">
    <property type="protein sequence ID" value="CCD12966.1"/>
    <property type="molecule type" value="Genomic_DNA"/>
</dbReference>
<reference evidence="3" key="1">
    <citation type="submission" date="2011-07" db="EMBL/GenBank/DDBJ databases">
        <title>Divergent evolution of antigenic variation in African trypanosomes.</title>
        <authorList>
            <person name="Jackson A.P."/>
            <person name="Berry A."/>
            <person name="Allison H.C."/>
            <person name="Burton P."/>
            <person name="Anderson J."/>
            <person name="Aslett M."/>
            <person name="Brown R."/>
            <person name="Corton N."/>
            <person name="Harris D."/>
            <person name="Hauser H."/>
            <person name="Gamble J."/>
            <person name="Gilderthorp R."/>
            <person name="McQuillan J."/>
            <person name="Quail M.A."/>
            <person name="Sanders M."/>
            <person name="Van Tonder A."/>
            <person name="Ginger M.L."/>
            <person name="Donelson J.E."/>
            <person name="Field M.C."/>
            <person name="Barry J.D."/>
            <person name="Berriman M."/>
            <person name="Hertz-Fowler C."/>
        </authorList>
    </citation>
    <scope>NUCLEOTIDE SEQUENCE [LARGE SCALE GENOMIC DNA]</scope>
    <source>
        <strain evidence="3">IL3000</strain>
    </source>
</reference>
<evidence type="ECO:0000313" key="2">
    <source>
        <dbReference type="EMBL" id="CCD12966.1"/>
    </source>
</evidence>
<reference evidence="2 3" key="2">
    <citation type="journal article" date="2012" name="Proc. Natl. Acad. Sci. U.S.A.">
        <title>Antigenic diversity is generated by distinct evolutionary mechanisms in African trypanosome species.</title>
        <authorList>
            <person name="Jackson A.P."/>
            <person name="Berry A."/>
            <person name="Aslett M."/>
            <person name="Allison H.C."/>
            <person name="Burton P."/>
            <person name="Vavrova-Anderson J."/>
            <person name="Brown R."/>
            <person name="Browne H."/>
            <person name="Corton N."/>
            <person name="Hauser H."/>
            <person name="Gamble J."/>
            <person name="Gilderthorp R."/>
            <person name="Marcello L."/>
            <person name="McQuillan J."/>
            <person name="Otto T.D."/>
            <person name="Quail M.A."/>
            <person name="Sanders M.J."/>
            <person name="van Tonder A."/>
            <person name="Ginger M.L."/>
            <person name="Field M.C."/>
            <person name="Barry J.D."/>
            <person name="Hertz-Fowler C."/>
            <person name="Berriman M."/>
        </authorList>
    </citation>
    <scope>NUCLEOTIDE SEQUENCE [LARGE SCALE GENOMIC DNA]</scope>
    <source>
        <strain evidence="2 3">IL3000</strain>
    </source>
</reference>
<protein>
    <submittedName>
        <fullName evidence="2">WGS project CAEQ00000000 data, annotated contig 1547</fullName>
    </submittedName>
</protein>
<feature type="region of interest" description="Disordered" evidence="1">
    <location>
        <begin position="130"/>
        <end position="149"/>
    </location>
</feature>
<accession>F9W708</accession>
<sequence>MSGLWSFGDCNPLLERREESRSALPTSADDIIVHDVSLEKELVSNVDVVASFGGVAEVGLAVEEIQSEWVERTLGIMKEPSYHLQAHRGRSSELGEAAAEGERTLAAGTCYTLNDDDMEIVRSLLKPKADTRGVKKPPKPKWHPTVPAPPTLHTAALVPRKRQQGNANSDPAEKAANNVLDGTQAKARGHATNQEGYVARRAVCERKPCTERWSTVKPNRPAWNHVTRNQNITTALKSSATSLEKVDASHKSSGSCTAVHTGSRKATCAYDALPLEMQVTLLSLEAAQRNGWEGFYLDRLEAIARRWHRLWLKRLVWRQWRLRSCKAVECVEAELVSPTISTVACGTFNLSSEVSGRSLVSNQATAVSPYGIRLLRWYFVLWVAAIEAARERRSFNRDSFGIHRD</sequence>
<evidence type="ECO:0000256" key="1">
    <source>
        <dbReference type="SAM" id="MobiDB-lite"/>
    </source>
</evidence>
<keyword evidence="3" id="KW-1185">Reference proteome</keyword>
<name>F9W708_TRYCI</name>
<dbReference type="Proteomes" id="UP000000702">
    <property type="component" value="Unassembled WGS sequence"/>
</dbReference>
<dbReference type="AlphaFoldDB" id="F9W708"/>
<proteinExistence type="predicted"/>